<dbReference type="AlphaFoldDB" id="A0A8E0VJI2"/>
<proteinExistence type="predicted"/>
<name>A0A8E0VJI2_9TREM</name>
<dbReference type="Proteomes" id="UP000728185">
    <property type="component" value="Unassembled WGS sequence"/>
</dbReference>
<organism evidence="1 2">
    <name type="scientific">Fasciolopsis buskii</name>
    <dbReference type="NCBI Taxonomy" id="27845"/>
    <lineage>
        <taxon>Eukaryota</taxon>
        <taxon>Metazoa</taxon>
        <taxon>Spiralia</taxon>
        <taxon>Lophotrochozoa</taxon>
        <taxon>Platyhelminthes</taxon>
        <taxon>Trematoda</taxon>
        <taxon>Digenea</taxon>
        <taxon>Plagiorchiida</taxon>
        <taxon>Echinostomata</taxon>
        <taxon>Echinostomatoidea</taxon>
        <taxon>Fasciolidae</taxon>
        <taxon>Fasciolopsis</taxon>
    </lineage>
</organism>
<gene>
    <name evidence="1" type="ORF">FBUS_00644</name>
</gene>
<protein>
    <submittedName>
        <fullName evidence="1">Uncharacterized protein</fullName>
    </submittedName>
</protein>
<accession>A0A8E0VJI2</accession>
<comment type="caution">
    <text evidence="1">The sequence shown here is derived from an EMBL/GenBank/DDBJ whole genome shotgun (WGS) entry which is preliminary data.</text>
</comment>
<sequence length="214" mass="24563">MQMNGRIQLFPRYNFFFHFEGKLPPTPAPCLPQALRNAAQCRTVELSTVIRLLPQDPYAFLFGIFLGQLLQICQTVDRLLQCDSIHLVTDCQRPTNWTSKKWNTSVRPVIDLCQDPHLYEKYTVILNCVKANDDRFRRCYDYPPSTSGCNNIDNILSCVKRQWHMSCQTTPSDHLIPALVNAGLWQQWVSCGAENGTQSKSRDPMTADHVIYLP</sequence>
<evidence type="ECO:0000313" key="1">
    <source>
        <dbReference type="EMBL" id="KAA0189330.1"/>
    </source>
</evidence>
<dbReference type="OrthoDB" id="6277816at2759"/>
<evidence type="ECO:0000313" key="2">
    <source>
        <dbReference type="Proteomes" id="UP000728185"/>
    </source>
</evidence>
<reference evidence="1" key="1">
    <citation type="submission" date="2019-05" db="EMBL/GenBank/DDBJ databases">
        <title>Annotation for the trematode Fasciolopsis buski.</title>
        <authorList>
            <person name="Choi Y.-J."/>
        </authorList>
    </citation>
    <scope>NUCLEOTIDE SEQUENCE</scope>
    <source>
        <strain evidence="1">HT</strain>
        <tissue evidence="1">Whole worm</tissue>
    </source>
</reference>
<keyword evidence="2" id="KW-1185">Reference proteome</keyword>
<dbReference type="EMBL" id="LUCM01007818">
    <property type="protein sequence ID" value="KAA0189330.1"/>
    <property type="molecule type" value="Genomic_DNA"/>
</dbReference>